<protein>
    <submittedName>
        <fullName evidence="6">TetR/AcrR family transcriptional regulator</fullName>
    </submittedName>
</protein>
<keyword evidence="1" id="KW-0805">Transcription regulation</keyword>
<dbReference type="RefSeq" id="WP_142276291.1">
    <property type="nucleotide sequence ID" value="NZ_JACKVH010000017.1"/>
</dbReference>
<evidence type="ECO:0000313" key="7">
    <source>
        <dbReference type="Proteomes" id="UP001141650"/>
    </source>
</evidence>
<evidence type="ECO:0000256" key="4">
    <source>
        <dbReference type="PROSITE-ProRule" id="PRU00335"/>
    </source>
</evidence>
<feature type="DNA-binding region" description="H-T-H motif" evidence="4">
    <location>
        <begin position="24"/>
        <end position="43"/>
    </location>
</feature>
<evidence type="ECO:0000256" key="1">
    <source>
        <dbReference type="ARBA" id="ARBA00023015"/>
    </source>
</evidence>
<dbReference type="GO" id="GO:0003677">
    <property type="term" value="F:DNA binding"/>
    <property type="evidence" value="ECO:0007669"/>
    <property type="project" value="UniProtKB-UniRule"/>
</dbReference>
<accession>A0AA41XUB3</accession>
<reference evidence="6" key="2">
    <citation type="journal article" date="2022" name="BMC Genomics">
        <title>Comparative genome analysis of mycobacteria focusing on tRNA and non-coding RNA.</title>
        <authorList>
            <person name="Behra P.R.K."/>
            <person name="Pettersson B.M.F."/>
            <person name="Ramesh M."/>
            <person name="Das S."/>
            <person name="Dasgupta S."/>
            <person name="Kirsebom L.A."/>
        </authorList>
    </citation>
    <scope>NUCLEOTIDE SEQUENCE</scope>
    <source>
        <strain evidence="6">CCUG 55640</strain>
    </source>
</reference>
<dbReference type="InterPro" id="IPR009057">
    <property type="entry name" value="Homeodomain-like_sf"/>
</dbReference>
<sequence length="210" mass="21326">MSARERLITSAIALVRTAGVAGASVSALLDHSGLARRTLYLNFPGGKPELVEAATDAAGAELTAAIRDCMDDDDPARAVAAFLRMWEAMLADSGYTAGCPIVAATFGRAEAPAAADAAAAAFSAWEGLLAQLLREAGVERSAAADLATTAVAAAEGAVIMSVAQRSPTPLRRVRRVLSAQFAVTPDSAASAIETAITPAGSSGRSRTQSP</sequence>
<dbReference type="EMBL" id="JACKVH010000017">
    <property type="protein sequence ID" value="MCV7381180.1"/>
    <property type="molecule type" value="Genomic_DNA"/>
</dbReference>
<gene>
    <name evidence="6" type="ORF">H7K38_21360</name>
</gene>
<proteinExistence type="predicted"/>
<dbReference type="PANTHER" id="PTHR47506:SF3">
    <property type="entry name" value="HTH-TYPE TRANSCRIPTIONAL REGULATOR LMRA"/>
    <property type="match status" value="1"/>
</dbReference>
<comment type="caution">
    <text evidence="6">The sequence shown here is derived from an EMBL/GenBank/DDBJ whole genome shotgun (WGS) entry which is preliminary data.</text>
</comment>
<keyword evidence="2 4" id="KW-0238">DNA-binding</keyword>
<dbReference type="PANTHER" id="PTHR47506">
    <property type="entry name" value="TRANSCRIPTIONAL REGULATORY PROTEIN"/>
    <property type="match status" value="1"/>
</dbReference>
<evidence type="ECO:0000259" key="5">
    <source>
        <dbReference type="PROSITE" id="PS50977"/>
    </source>
</evidence>
<reference evidence="6" key="1">
    <citation type="submission" date="2020-07" db="EMBL/GenBank/DDBJ databases">
        <authorList>
            <person name="Pettersson B.M.F."/>
            <person name="Behra P.R.K."/>
            <person name="Ramesh M."/>
            <person name="Das S."/>
            <person name="Dasgupta S."/>
            <person name="Kirsebom L.A."/>
        </authorList>
    </citation>
    <scope>NUCLEOTIDE SEQUENCE</scope>
    <source>
        <strain evidence="6">CCUG 55640</strain>
    </source>
</reference>
<evidence type="ECO:0000256" key="2">
    <source>
        <dbReference type="ARBA" id="ARBA00023125"/>
    </source>
</evidence>
<name>A0AA41XUB3_9MYCO</name>
<evidence type="ECO:0000313" key="6">
    <source>
        <dbReference type="EMBL" id="MCV7381180.1"/>
    </source>
</evidence>
<dbReference type="InterPro" id="IPR054156">
    <property type="entry name" value="YxaF_TetR_C"/>
</dbReference>
<evidence type="ECO:0000256" key="3">
    <source>
        <dbReference type="ARBA" id="ARBA00023163"/>
    </source>
</evidence>
<dbReference type="Gene3D" id="1.10.357.10">
    <property type="entry name" value="Tetracycline Repressor, domain 2"/>
    <property type="match status" value="1"/>
</dbReference>
<keyword evidence="3" id="KW-0804">Transcription</keyword>
<dbReference type="SUPFAM" id="SSF46689">
    <property type="entry name" value="Homeodomain-like"/>
    <property type="match status" value="1"/>
</dbReference>
<dbReference type="PROSITE" id="PS50977">
    <property type="entry name" value="HTH_TETR_2"/>
    <property type="match status" value="1"/>
</dbReference>
<dbReference type="Proteomes" id="UP001141650">
    <property type="component" value="Unassembled WGS sequence"/>
</dbReference>
<organism evidence="6 7">
    <name type="scientific">Mycobacterium alsense</name>
    <dbReference type="NCBI Taxonomy" id="324058"/>
    <lineage>
        <taxon>Bacteria</taxon>
        <taxon>Bacillati</taxon>
        <taxon>Actinomycetota</taxon>
        <taxon>Actinomycetes</taxon>
        <taxon>Mycobacteriales</taxon>
        <taxon>Mycobacteriaceae</taxon>
        <taxon>Mycobacterium</taxon>
    </lineage>
</organism>
<dbReference type="Pfam" id="PF21993">
    <property type="entry name" value="TetR_C_13_2"/>
    <property type="match status" value="1"/>
</dbReference>
<dbReference type="AlphaFoldDB" id="A0AA41XUB3"/>
<dbReference type="InterPro" id="IPR036271">
    <property type="entry name" value="Tet_transcr_reg_TetR-rel_C_sf"/>
</dbReference>
<feature type="domain" description="HTH tetR-type" evidence="5">
    <location>
        <begin position="1"/>
        <end position="61"/>
    </location>
</feature>
<dbReference type="SUPFAM" id="SSF48498">
    <property type="entry name" value="Tetracyclin repressor-like, C-terminal domain"/>
    <property type="match status" value="1"/>
</dbReference>
<dbReference type="InterPro" id="IPR001647">
    <property type="entry name" value="HTH_TetR"/>
</dbReference>